<sequence>MNTLKNKKGYVSIESMIISSLVIAFSMFLVIHYSSHTNNITDKITKNIDTSIHEYKVVSPE</sequence>
<dbReference type="RefSeq" id="WP_061662223.1">
    <property type="nucleotide sequence ID" value="NZ_LOMO01000001.1"/>
</dbReference>
<comment type="caution">
    <text evidence="2">The sequence shown here is derived from an EMBL/GenBank/DDBJ whole genome shotgun (WGS) entry which is preliminary data.</text>
</comment>
<dbReference type="Proteomes" id="UP000075476">
    <property type="component" value="Unassembled WGS sequence"/>
</dbReference>
<reference evidence="2 3" key="1">
    <citation type="submission" date="2015-12" db="EMBL/GenBank/DDBJ databases">
        <title>Bacillus cereus Group isolate.</title>
        <authorList>
            <person name="Kovac J."/>
        </authorList>
    </citation>
    <scope>NUCLEOTIDE SEQUENCE [LARGE SCALE GENOMIC DNA]</scope>
    <source>
        <strain evidence="2 3">FSL K6-0073</strain>
    </source>
</reference>
<accession>A0A9X0MJD3</accession>
<evidence type="ECO:0000313" key="3">
    <source>
        <dbReference type="Proteomes" id="UP000075476"/>
    </source>
</evidence>
<gene>
    <name evidence="2" type="ORF">AT268_30570</name>
</gene>
<dbReference type="EMBL" id="LOMO01000001">
    <property type="protein sequence ID" value="KXY50894.1"/>
    <property type="molecule type" value="Genomic_DNA"/>
</dbReference>
<name>A0A9X0MJD3_BACCE</name>
<feature type="transmembrane region" description="Helical" evidence="1">
    <location>
        <begin position="12"/>
        <end position="33"/>
    </location>
</feature>
<keyword evidence="1" id="KW-0812">Transmembrane</keyword>
<dbReference type="AlphaFoldDB" id="A0A9X0MJD3"/>
<keyword evidence="1" id="KW-1133">Transmembrane helix</keyword>
<evidence type="ECO:0000313" key="2">
    <source>
        <dbReference type="EMBL" id="KXY50894.1"/>
    </source>
</evidence>
<organism evidence="2 3">
    <name type="scientific">Bacillus cereus</name>
    <dbReference type="NCBI Taxonomy" id="1396"/>
    <lineage>
        <taxon>Bacteria</taxon>
        <taxon>Bacillati</taxon>
        <taxon>Bacillota</taxon>
        <taxon>Bacilli</taxon>
        <taxon>Bacillales</taxon>
        <taxon>Bacillaceae</taxon>
        <taxon>Bacillus</taxon>
        <taxon>Bacillus cereus group</taxon>
    </lineage>
</organism>
<protein>
    <submittedName>
        <fullName evidence="2">Uncharacterized protein</fullName>
    </submittedName>
</protein>
<proteinExistence type="predicted"/>
<evidence type="ECO:0000256" key="1">
    <source>
        <dbReference type="SAM" id="Phobius"/>
    </source>
</evidence>
<keyword evidence="1" id="KW-0472">Membrane</keyword>